<dbReference type="InterPro" id="IPR036864">
    <property type="entry name" value="Zn2-C6_fun-type_DNA-bd_sf"/>
</dbReference>
<dbReference type="PANTHER" id="PTHR47338">
    <property type="entry name" value="ZN(II)2CYS6 TRANSCRIPTION FACTOR (EUROFUNG)-RELATED"/>
    <property type="match status" value="1"/>
</dbReference>
<dbReference type="Gene3D" id="4.10.240.10">
    <property type="entry name" value="Zn(2)-C6 fungal-type DNA-binding domain"/>
    <property type="match status" value="1"/>
</dbReference>
<evidence type="ECO:0000259" key="7">
    <source>
        <dbReference type="PROSITE" id="PS50048"/>
    </source>
</evidence>
<dbReference type="PANTHER" id="PTHR47338:SF5">
    <property type="entry name" value="ZN(II)2CYS6 TRANSCRIPTION FACTOR (EUROFUNG)"/>
    <property type="match status" value="1"/>
</dbReference>
<protein>
    <recommendedName>
        <fullName evidence="7">Zn(2)-C6 fungal-type domain-containing protein</fullName>
    </recommendedName>
</protein>
<comment type="subcellular location">
    <subcellularLocation>
        <location evidence="1">Nucleus</location>
    </subcellularLocation>
</comment>
<keyword evidence="4" id="KW-0804">Transcription</keyword>
<dbReference type="RefSeq" id="XP_045951290.1">
    <property type="nucleotide sequence ID" value="XM_046104326.1"/>
</dbReference>
<evidence type="ECO:0000256" key="5">
    <source>
        <dbReference type="ARBA" id="ARBA00023242"/>
    </source>
</evidence>
<dbReference type="EMBL" id="JAGPXC010000013">
    <property type="protein sequence ID" value="KAH6643360.1"/>
    <property type="molecule type" value="Genomic_DNA"/>
</dbReference>
<evidence type="ECO:0000313" key="8">
    <source>
        <dbReference type="EMBL" id="KAH6643360.1"/>
    </source>
</evidence>
<organism evidence="8 9">
    <name type="scientific">Truncatella angustata</name>
    <dbReference type="NCBI Taxonomy" id="152316"/>
    <lineage>
        <taxon>Eukaryota</taxon>
        <taxon>Fungi</taxon>
        <taxon>Dikarya</taxon>
        <taxon>Ascomycota</taxon>
        <taxon>Pezizomycotina</taxon>
        <taxon>Sordariomycetes</taxon>
        <taxon>Xylariomycetidae</taxon>
        <taxon>Amphisphaeriales</taxon>
        <taxon>Sporocadaceae</taxon>
        <taxon>Truncatella</taxon>
    </lineage>
</organism>
<dbReference type="PROSITE" id="PS00463">
    <property type="entry name" value="ZN2_CY6_FUNGAL_1"/>
    <property type="match status" value="1"/>
</dbReference>
<keyword evidence="2" id="KW-0479">Metal-binding</keyword>
<dbReference type="GO" id="GO:0005634">
    <property type="term" value="C:nucleus"/>
    <property type="evidence" value="ECO:0007669"/>
    <property type="project" value="UniProtKB-SubCell"/>
</dbReference>
<dbReference type="PROSITE" id="PS50048">
    <property type="entry name" value="ZN2_CY6_FUNGAL_2"/>
    <property type="match status" value="1"/>
</dbReference>
<evidence type="ECO:0000256" key="1">
    <source>
        <dbReference type="ARBA" id="ARBA00004123"/>
    </source>
</evidence>
<feature type="compositionally biased region" description="Low complexity" evidence="6">
    <location>
        <begin position="65"/>
        <end position="75"/>
    </location>
</feature>
<evidence type="ECO:0000256" key="4">
    <source>
        <dbReference type="ARBA" id="ARBA00023163"/>
    </source>
</evidence>
<dbReference type="OrthoDB" id="4356994at2759"/>
<name>A0A9P8RIJ8_9PEZI</name>
<keyword evidence="3" id="KW-0805">Transcription regulation</keyword>
<feature type="region of interest" description="Disordered" evidence="6">
    <location>
        <begin position="55"/>
        <end position="86"/>
    </location>
</feature>
<dbReference type="GO" id="GO:0000981">
    <property type="term" value="F:DNA-binding transcription factor activity, RNA polymerase II-specific"/>
    <property type="evidence" value="ECO:0007669"/>
    <property type="project" value="InterPro"/>
</dbReference>
<proteinExistence type="predicted"/>
<comment type="caution">
    <text evidence="8">The sequence shown here is derived from an EMBL/GenBank/DDBJ whole genome shotgun (WGS) entry which is preliminary data.</text>
</comment>
<dbReference type="SMART" id="SM00066">
    <property type="entry name" value="GAL4"/>
    <property type="match status" value="1"/>
</dbReference>
<dbReference type="SUPFAM" id="SSF57701">
    <property type="entry name" value="Zn2/Cys6 DNA-binding domain"/>
    <property type="match status" value="1"/>
</dbReference>
<evidence type="ECO:0000256" key="6">
    <source>
        <dbReference type="SAM" id="MobiDB-lite"/>
    </source>
</evidence>
<sequence>MADHHGNSDRDAYHNPHRACNKCRLRKVRCDGRKPFCKRCARGSSAWECSYPVSARKGRPKRSHSTPQSESSSTHMTSPPCPTILHVPMGAERAASDCNYGGPGLLDVHPSFDLALYHMHPPTAIFDDALQYGNSIDNIFNSLYDNFTLSTCSTSSTSSGTPENVAVEHDDADDETSPMMDLSLEMRIDSLLMPTKKDGVDAQPHQLPPELLELLSSTYFYTCQSTVRLFDDQARLSSLMQQSSYDSLALRHAVCTHAVPHCPQFSAWAASNMEENVSGSDYKGFFYRLARDAVDKCILEDKSSRPTLQALQAIVLIGHHELQQGEFARAWLTANRLHWITQTLQLRNLGSPDQVPCVDDEQLEDKRKALWAANGLACFFMGGSTLIDPGTIEEITTSLPQTHTETLLLPGVTIGDVFRNAAPRPLSVEEALLAARMLAPRIAAHVKTTEPITGSPDQQQYNFWINHHRLEETLRYLVNFIVSDPVPEANVKVLLNLLVKALTIILHEAVLRKIRACSHQGQKASDQVRVNEHALLQRALEVAAAVQTSVLPTDAATNLTTCWIVYIALQSLLRHQRRTSAQRSDQLTAASSCTVGGDAGAYEPGNAADLEGALVMDSFDALHSTLVRWSEKSPVADFYLEQVRVESGIADSAIDKRIIGLVDFATLSRS</sequence>
<feature type="domain" description="Zn(2)-C6 fungal-type" evidence="7">
    <location>
        <begin position="19"/>
        <end position="51"/>
    </location>
</feature>
<dbReference type="CDD" id="cd12148">
    <property type="entry name" value="fungal_TF_MHR"/>
    <property type="match status" value="1"/>
</dbReference>
<dbReference type="AlphaFoldDB" id="A0A9P8RIJ8"/>
<accession>A0A9P8RIJ8</accession>
<dbReference type="GO" id="GO:0008270">
    <property type="term" value="F:zinc ion binding"/>
    <property type="evidence" value="ECO:0007669"/>
    <property type="project" value="InterPro"/>
</dbReference>
<dbReference type="GeneID" id="70133217"/>
<dbReference type="Proteomes" id="UP000758603">
    <property type="component" value="Unassembled WGS sequence"/>
</dbReference>
<evidence type="ECO:0000256" key="3">
    <source>
        <dbReference type="ARBA" id="ARBA00023015"/>
    </source>
</evidence>
<gene>
    <name evidence="8" type="ORF">BKA67DRAFT_587492</name>
</gene>
<dbReference type="InterPro" id="IPR001138">
    <property type="entry name" value="Zn2Cys6_DnaBD"/>
</dbReference>
<keyword evidence="5" id="KW-0539">Nucleus</keyword>
<dbReference type="Pfam" id="PF00172">
    <property type="entry name" value="Zn_clus"/>
    <property type="match status" value="1"/>
</dbReference>
<dbReference type="InterPro" id="IPR050815">
    <property type="entry name" value="TF_fung"/>
</dbReference>
<evidence type="ECO:0000256" key="2">
    <source>
        <dbReference type="ARBA" id="ARBA00022723"/>
    </source>
</evidence>
<feature type="region of interest" description="Disordered" evidence="6">
    <location>
        <begin position="154"/>
        <end position="176"/>
    </location>
</feature>
<evidence type="ECO:0000313" key="9">
    <source>
        <dbReference type="Proteomes" id="UP000758603"/>
    </source>
</evidence>
<reference evidence="8" key="1">
    <citation type="journal article" date="2021" name="Nat. Commun.">
        <title>Genetic determinants of endophytism in the Arabidopsis root mycobiome.</title>
        <authorList>
            <person name="Mesny F."/>
            <person name="Miyauchi S."/>
            <person name="Thiergart T."/>
            <person name="Pickel B."/>
            <person name="Atanasova L."/>
            <person name="Karlsson M."/>
            <person name="Huettel B."/>
            <person name="Barry K.W."/>
            <person name="Haridas S."/>
            <person name="Chen C."/>
            <person name="Bauer D."/>
            <person name="Andreopoulos W."/>
            <person name="Pangilinan J."/>
            <person name="LaButti K."/>
            <person name="Riley R."/>
            <person name="Lipzen A."/>
            <person name="Clum A."/>
            <person name="Drula E."/>
            <person name="Henrissat B."/>
            <person name="Kohler A."/>
            <person name="Grigoriev I.V."/>
            <person name="Martin F.M."/>
            <person name="Hacquard S."/>
        </authorList>
    </citation>
    <scope>NUCLEOTIDE SEQUENCE</scope>
    <source>
        <strain evidence="8">MPI-SDFR-AT-0073</strain>
    </source>
</reference>
<keyword evidence="9" id="KW-1185">Reference proteome</keyword>
<dbReference type="CDD" id="cd00067">
    <property type="entry name" value="GAL4"/>
    <property type="match status" value="1"/>
</dbReference>